<dbReference type="PANTHER" id="PTHR30419:SF8">
    <property type="entry name" value="NITROGEN ASSIMILATION TRANSCRIPTIONAL ACTIVATOR-RELATED"/>
    <property type="match status" value="1"/>
</dbReference>
<evidence type="ECO:0000256" key="4">
    <source>
        <dbReference type="ARBA" id="ARBA00023163"/>
    </source>
</evidence>
<dbReference type="GO" id="GO:0005829">
    <property type="term" value="C:cytosol"/>
    <property type="evidence" value="ECO:0007669"/>
    <property type="project" value="TreeGrafter"/>
</dbReference>
<keyword evidence="7" id="KW-1185">Reference proteome</keyword>
<dbReference type="AlphaFoldDB" id="C8NBK6"/>
<dbReference type="Pfam" id="PF00126">
    <property type="entry name" value="HTH_1"/>
    <property type="match status" value="1"/>
</dbReference>
<keyword evidence="4" id="KW-0804">Transcription</keyword>
<dbReference type="PANTHER" id="PTHR30419">
    <property type="entry name" value="HTH-TYPE TRANSCRIPTIONAL REGULATOR YBHD"/>
    <property type="match status" value="1"/>
</dbReference>
<dbReference type="PROSITE" id="PS50931">
    <property type="entry name" value="HTH_LYSR"/>
    <property type="match status" value="1"/>
</dbReference>
<dbReference type="InterPro" id="IPR050950">
    <property type="entry name" value="HTH-type_LysR_regulators"/>
</dbReference>
<dbReference type="GO" id="GO:0003700">
    <property type="term" value="F:DNA-binding transcription factor activity"/>
    <property type="evidence" value="ECO:0007669"/>
    <property type="project" value="InterPro"/>
</dbReference>
<dbReference type="InterPro" id="IPR036388">
    <property type="entry name" value="WH-like_DNA-bd_sf"/>
</dbReference>
<evidence type="ECO:0000256" key="1">
    <source>
        <dbReference type="ARBA" id="ARBA00009437"/>
    </source>
</evidence>
<dbReference type="EMBL" id="ACKY01000103">
    <property type="protein sequence ID" value="EEV88026.1"/>
    <property type="molecule type" value="Genomic_DNA"/>
</dbReference>
<dbReference type="SUPFAM" id="SSF46785">
    <property type="entry name" value="Winged helix' DNA-binding domain"/>
    <property type="match status" value="2"/>
</dbReference>
<evidence type="ECO:0000256" key="3">
    <source>
        <dbReference type="ARBA" id="ARBA00023125"/>
    </source>
</evidence>
<evidence type="ECO:0000259" key="5">
    <source>
        <dbReference type="PROSITE" id="PS50931"/>
    </source>
</evidence>
<keyword evidence="2" id="KW-0805">Transcription regulation</keyword>
<protein>
    <submittedName>
        <fullName evidence="6">Transcriptional regulator, LysR family</fullName>
    </submittedName>
</protein>
<proteinExistence type="inferred from homology"/>
<dbReference type="Pfam" id="PF03466">
    <property type="entry name" value="LysR_substrate"/>
    <property type="match status" value="1"/>
</dbReference>
<evidence type="ECO:0000256" key="2">
    <source>
        <dbReference type="ARBA" id="ARBA00023015"/>
    </source>
</evidence>
<keyword evidence="3" id="KW-0238">DNA-binding</keyword>
<dbReference type="Gene3D" id="3.40.190.290">
    <property type="match status" value="1"/>
</dbReference>
<dbReference type="InterPro" id="IPR036390">
    <property type="entry name" value="WH_DNA-bd_sf"/>
</dbReference>
<dbReference type="InterPro" id="IPR000847">
    <property type="entry name" value="LysR_HTH_N"/>
</dbReference>
<name>C8NBK6_CARH6</name>
<accession>C8NBK6</accession>
<dbReference type="Proteomes" id="UP000004870">
    <property type="component" value="Unassembled WGS sequence"/>
</dbReference>
<feature type="domain" description="HTH lysR-type" evidence="5">
    <location>
        <begin position="299"/>
        <end position="358"/>
    </location>
</feature>
<reference evidence="6 7" key="1">
    <citation type="submission" date="2009-08" db="EMBL/GenBank/DDBJ databases">
        <authorList>
            <person name="Qin X."/>
            <person name="Bachman B."/>
            <person name="Battles P."/>
            <person name="Bell A."/>
            <person name="Bess C."/>
            <person name="Bickham C."/>
            <person name="Chaboub L."/>
            <person name="Chen D."/>
            <person name="Coyle M."/>
            <person name="Deiros D.R."/>
            <person name="Dinh H."/>
            <person name="Forbes L."/>
            <person name="Fowler G."/>
            <person name="Francisco L."/>
            <person name="Fu Q."/>
            <person name="Gubbala S."/>
            <person name="Hale W."/>
            <person name="Han Y."/>
            <person name="Hemphill L."/>
            <person name="Highlander S.K."/>
            <person name="Hirani K."/>
            <person name="Hogues M."/>
            <person name="Jackson L."/>
            <person name="Jakkamsetti A."/>
            <person name="Javaid M."/>
            <person name="Jiang H."/>
            <person name="Korchina V."/>
            <person name="Kovar C."/>
            <person name="Lara F."/>
            <person name="Lee S."/>
            <person name="Mata R."/>
            <person name="Mathew T."/>
            <person name="Moen C."/>
            <person name="Morales K."/>
            <person name="Munidasa M."/>
            <person name="Nazareth L."/>
            <person name="Ngo R."/>
            <person name="Nguyen L."/>
            <person name="Okwuonu G."/>
            <person name="Ongeri F."/>
            <person name="Patil S."/>
            <person name="Petrosino J."/>
            <person name="Pham C."/>
            <person name="Pham P."/>
            <person name="Pu L.-L."/>
            <person name="Puazo M."/>
            <person name="Raj R."/>
            <person name="Reid J."/>
            <person name="Rouhana J."/>
            <person name="Saada N."/>
            <person name="Shang Y."/>
            <person name="Simmons D."/>
            <person name="Thornton R."/>
            <person name="Warren J."/>
            <person name="Weissenberger G."/>
            <person name="Zhang J."/>
            <person name="Zhang L."/>
            <person name="Zhou C."/>
            <person name="Zhu D."/>
            <person name="Muzny D."/>
            <person name="Worley K."/>
            <person name="Gibbs R."/>
        </authorList>
    </citation>
    <scope>NUCLEOTIDE SEQUENCE [LARGE SCALE GENOMIC DNA]</scope>
    <source>
        <strain evidence="7">ATCC 15826 / DSM 8339 / NCTC 10426 / 6573</strain>
    </source>
</reference>
<gene>
    <name evidence="6" type="ORF">HMPREF0198_1884</name>
</gene>
<evidence type="ECO:0000313" key="6">
    <source>
        <dbReference type="EMBL" id="EEV88026.1"/>
    </source>
</evidence>
<dbReference type="PRINTS" id="PR00039">
    <property type="entry name" value="HTHLYSR"/>
</dbReference>
<dbReference type="InterPro" id="IPR005119">
    <property type="entry name" value="LysR_subst-bd"/>
</dbReference>
<dbReference type="SUPFAM" id="SSF53850">
    <property type="entry name" value="Periplasmic binding protein-like II"/>
    <property type="match status" value="1"/>
</dbReference>
<comment type="similarity">
    <text evidence="1">Belongs to the LysR transcriptional regulatory family.</text>
</comment>
<feature type="non-terminal residue" evidence="6">
    <location>
        <position position="1"/>
    </location>
</feature>
<organism evidence="6 7">
    <name type="scientific">Cardiobacterium hominis (strain ATCC 15826 / DSM 8339 / NCTC 10426 / 6573)</name>
    <dbReference type="NCBI Taxonomy" id="638300"/>
    <lineage>
        <taxon>Bacteria</taxon>
        <taxon>Pseudomonadati</taxon>
        <taxon>Pseudomonadota</taxon>
        <taxon>Gammaproteobacteria</taxon>
        <taxon>Cardiobacteriales</taxon>
        <taxon>Cardiobacteriaceae</taxon>
        <taxon>Cardiobacterium</taxon>
    </lineage>
</organism>
<dbReference type="HOGENOM" id="CLU_455313_0_0_6"/>
<dbReference type="Gene3D" id="1.10.10.10">
    <property type="entry name" value="Winged helix-like DNA-binding domain superfamily/Winged helix DNA-binding domain"/>
    <property type="match status" value="2"/>
</dbReference>
<evidence type="ECO:0000313" key="7">
    <source>
        <dbReference type="Proteomes" id="UP000004870"/>
    </source>
</evidence>
<dbReference type="GO" id="GO:0003677">
    <property type="term" value="F:DNA binding"/>
    <property type="evidence" value="ECO:0007669"/>
    <property type="project" value="UniProtKB-KW"/>
</dbReference>
<comment type="caution">
    <text evidence="6">The sequence shown here is derived from an EMBL/GenBank/DDBJ whole genome shotgun (WGS) entry which is preliminary data.</text>
</comment>
<sequence>PPMPHLRDRLHFSTLMVFMEFCRTRSVSQTAANLGKSKAHLSVQLKTFAEQSGLTLYSRAGGHYYVNEQGLSIGKSIYHLANLNSFAATACSAPDDWQHITIRIPMRYWGGGISQALMHAIGEVRRQYPAIFYYCEFLDDYHDFQYRQRSWLPETRSLGSIDIRYTSAGADISGRWLALDNGHKIRHANWIVPKMPWGIMQTLAQNLEKADIPYTYCDADYTQKLAAPLPDGERLLVNELLLTEALRAPHHSEPFPQARRSGLHCLLQGEHPALAAFRDHYIHGFHAENIRLRAWGERISARQWRYFAALAEHKRFSRAADSLCITQPALSKLMSQLENRLGQKLLLREKGGRQLRLSPAGELLHTLGKGIAVALDDLGAQITERRRREKRELHIGILPSVDENSRLLATVMHHLDAWREQYPDIRVRIYEAVHERLVEHLRRLDIQLAITEAPSPWLEQYPVFAPETLGLVAPAAWFTDAPPPAQLAWSELGDYPLVLPGKNVGIRYLIDRHCRAQNLALLPDIESDSLNLNSRWVAQGRYATILPASSMHSLIERGQAQFIPLTPPLERQLHISHLRHRQPGADEARLLAHFYPGSGS</sequence>